<dbReference type="SMART" id="SM00115">
    <property type="entry name" value="CASc"/>
    <property type="match status" value="1"/>
</dbReference>
<dbReference type="FunFam" id="3.40.50.1460:FF:000024">
    <property type="entry name" value="Caspase 21"/>
    <property type="match status" value="1"/>
</dbReference>
<protein>
    <submittedName>
        <fullName evidence="5">CASP3 protein</fullName>
    </submittedName>
</protein>
<dbReference type="InterPro" id="IPR015917">
    <property type="entry name" value="Pept_C14A"/>
</dbReference>
<dbReference type="SUPFAM" id="SSF52129">
    <property type="entry name" value="Caspase-like"/>
    <property type="match status" value="1"/>
</dbReference>
<name>A0A850X0M3_PIACA</name>
<evidence type="ECO:0000256" key="1">
    <source>
        <dbReference type="ARBA" id="ARBA00010134"/>
    </source>
</evidence>
<feature type="domain" description="Caspase family p10" evidence="3">
    <location>
        <begin position="165"/>
        <end position="244"/>
    </location>
</feature>
<reference evidence="5" key="1">
    <citation type="submission" date="2019-09" db="EMBL/GenBank/DDBJ databases">
        <title>Bird 10,000 Genomes (B10K) Project - Family phase.</title>
        <authorList>
            <person name="Zhang G."/>
        </authorList>
    </citation>
    <scope>NUCLEOTIDE SEQUENCE</scope>
    <source>
        <strain evidence="5">B10K-DU-008-47</strain>
        <tissue evidence="5">Mixed tissue sample</tissue>
    </source>
</reference>
<dbReference type="AlphaFoldDB" id="A0A850X0M3"/>
<sequence length="245" mass="27487">MSQQSQNRALVIVNTHFHSSDGDVAFGTRRGAKREVEKLSKVLSRLNYAVKLAHNRTAKEIEDLYRQECCHEHGNYFVSIISSHGEEGVIFGCDTEPVQLSRLFRILSSGKCPVLRKIPKIFFIQACRGKELDRGVFLECDSGEPEPEHEPEPLLDFLSIPPQTVVTFACSPGYVAFLNPSGSMFLQALLKVLEGEERHLDLVRLLTRINGAVAFHCQARGTYDGCKQMPCFVTNLQQEVFPFSA</sequence>
<dbReference type="OrthoDB" id="6116485at2759"/>
<evidence type="ECO:0000259" key="3">
    <source>
        <dbReference type="PROSITE" id="PS50207"/>
    </source>
</evidence>
<comment type="similarity">
    <text evidence="1 2">Belongs to the peptidase C14A family.</text>
</comment>
<organism evidence="5 6">
    <name type="scientific">Piaya cayana</name>
    <name type="common">Common squirrel cuckoo</name>
    <dbReference type="NCBI Taxonomy" id="33601"/>
    <lineage>
        <taxon>Eukaryota</taxon>
        <taxon>Metazoa</taxon>
        <taxon>Chordata</taxon>
        <taxon>Craniata</taxon>
        <taxon>Vertebrata</taxon>
        <taxon>Euteleostomi</taxon>
        <taxon>Archelosauria</taxon>
        <taxon>Archosauria</taxon>
        <taxon>Dinosauria</taxon>
        <taxon>Saurischia</taxon>
        <taxon>Theropoda</taxon>
        <taxon>Coelurosauria</taxon>
        <taxon>Aves</taxon>
        <taxon>Neognathae</taxon>
        <taxon>Neoaves</taxon>
        <taxon>Otidimorphae</taxon>
        <taxon>Cuculiformes</taxon>
        <taxon>Coccyzidae</taxon>
        <taxon>Piaya</taxon>
    </lineage>
</organism>
<dbReference type="PANTHER" id="PTHR22576:SF41">
    <property type="entry name" value="CASPASE 14, APOPTOSIS-RELATED CYSTEINE PEPTIDASE"/>
    <property type="match status" value="1"/>
</dbReference>
<evidence type="ECO:0000256" key="2">
    <source>
        <dbReference type="RuleBase" id="RU003971"/>
    </source>
</evidence>
<evidence type="ECO:0000259" key="4">
    <source>
        <dbReference type="PROSITE" id="PS50208"/>
    </source>
</evidence>
<dbReference type="PROSITE" id="PS50207">
    <property type="entry name" value="CASPASE_P10"/>
    <property type="match status" value="1"/>
</dbReference>
<dbReference type="InterPro" id="IPR002138">
    <property type="entry name" value="Pept_C14_p10"/>
</dbReference>
<dbReference type="EMBL" id="WAAB01012343">
    <property type="protein sequence ID" value="NWH75508.1"/>
    <property type="molecule type" value="Genomic_DNA"/>
</dbReference>
<dbReference type="PANTHER" id="PTHR22576">
    <property type="entry name" value="MUCOSA ASSOCIATED LYMPHOID TISSUE LYMPHOMA TRANSLOCATION PROTEIN 1/PARACASPASE"/>
    <property type="match status" value="1"/>
</dbReference>
<evidence type="ECO:0000313" key="5">
    <source>
        <dbReference type="EMBL" id="NWH75508.1"/>
    </source>
</evidence>
<comment type="caution">
    <text evidence="5">The sequence shown here is derived from an EMBL/GenBank/DDBJ whole genome shotgun (WGS) entry which is preliminary data.</text>
</comment>
<feature type="domain" description="Caspase family p20" evidence="4">
    <location>
        <begin position="5"/>
        <end position="131"/>
    </location>
</feature>
<evidence type="ECO:0000313" key="6">
    <source>
        <dbReference type="Proteomes" id="UP000653271"/>
    </source>
</evidence>
<dbReference type="GO" id="GO:0006508">
    <property type="term" value="P:proteolysis"/>
    <property type="evidence" value="ECO:0007669"/>
    <property type="project" value="InterPro"/>
</dbReference>
<gene>
    <name evidence="5" type="primary">Casp3_0</name>
    <name evidence="5" type="ORF">PIACAY_R06495</name>
</gene>
<dbReference type="InterPro" id="IPR001309">
    <property type="entry name" value="Pept_C14_p20"/>
</dbReference>
<dbReference type="Gene3D" id="3.40.50.1460">
    <property type="match status" value="1"/>
</dbReference>
<proteinExistence type="inferred from homology"/>
<accession>A0A850X0M3</accession>
<dbReference type="PRINTS" id="PR00376">
    <property type="entry name" value="IL1BCENZYME"/>
</dbReference>
<dbReference type="Proteomes" id="UP000653271">
    <property type="component" value="Unassembled WGS sequence"/>
</dbReference>
<feature type="non-terminal residue" evidence="5">
    <location>
        <position position="1"/>
    </location>
</feature>
<dbReference type="GO" id="GO:0004197">
    <property type="term" value="F:cysteine-type endopeptidase activity"/>
    <property type="evidence" value="ECO:0007669"/>
    <property type="project" value="InterPro"/>
</dbReference>
<dbReference type="PROSITE" id="PS50208">
    <property type="entry name" value="CASPASE_P20"/>
    <property type="match status" value="1"/>
</dbReference>
<dbReference type="Pfam" id="PF00656">
    <property type="entry name" value="Peptidase_C14"/>
    <property type="match status" value="1"/>
</dbReference>
<keyword evidence="6" id="KW-1185">Reference proteome</keyword>
<dbReference type="InterPro" id="IPR029030">
    <property type="entry name" value="Caspase-like_dom_sf"/>
</dbReference>
<dbReference type="InterPro" id="IPR052039">
    <property type="entry name" value="Caspase-related_regulators"/>
</dbReference>
<dbReference type="InterPro" id="IPR011600">
    <property type="entry name" value="Pept_C14_caspase"/>
</dbReference>
<feature type="non-terminal residue" evidence="5">
    <location>
        <position position="245"/>
    </location>
</feature>